<dbReference type="AlphaFoldDB" id="A0A1I4ZJ06"/>
<evidence type="ECO:0000256" key="2">
    <source>
        <dbReference type="ARBA" id="ARBA00008467"/>
    </source>
</evidence>
<dbReference type="PROSITE" id="PS52004">
    <property type="entry name" value="KS3_2"/>
    <property type="match status" value="1"/>
</dbReference>
<feature type="domain" description="Ketosynthase family 3 (KS3)" evidence="18">
    <location>
        <begin position="6"/>
        <end position="408"/>
    </location>
</feature>
<evidence type="ECO:0000256" key="17">
    <source>
        <dbReference type="RuleBase" id="RU003694"/>
    </source>
</evidence>
<evidence type="ECO:0000256" key="8">
    <source>
        <dbReference type="ARBA" id="ARBA00022832"/>
    </source>
</evidence>
<evidence type="ECO:0000256" key="6">
    <source>
        <dbReference type="ARBA" id="ARBA00022516"/>
    </source>
</evidence>
<dbReference type="InterPro" id="IPR014031">
    <property type="entry name" value="Ketoacyl_synth_C"/>
</dbReference>
<dbReference type="GO" id="GO:0006633">
    <property type="term" value="P:fatty acid biosynthetic process"/>
    <property type="evidence" value="ECO:0007669"/>
    <property type="project" value="UniProtKB-KW"/>
</dbReference>
<evidence type="ECO:0000256" key="13">
    <source>
        <dbReference type="ARBA" id="ARBA00041620"/>
    </source>
</evidence>
<evidence type="ECO:0000313" key="19">
    <source>
        <dbReference type="EMBL" id="SFN50275.1"/>
    </source>
</evidence>
<dbReference type="Pfam" id="PF02801">
    <property type="entry name" value="Ketoacyl-synt_C"/>
    <property type="match status" value="1"/>
</dbReference>
<dbReference type="InterPro" id="IPR018201">
    <property type="entry name" value="Ketoacyl_synth_AS"/>
</dbReference>
<comment type="subcellular location">
    <subcellularLocation>
        <location evidence="1">Cytoplasm</location>
    </subcellularLocation>
</comment>
<comment type="similarity">
    <text evidence="2 17">Belongs to the thiolase-like superfamily. Beta-ketoacyl-ACP synthases family.</text>
</comment>
<comment type="catalytic activity">
    <reaction evidence="16">
        <text>a fatty acyl-[ACP] + malonyl-[ACP] + H(+) = a 3-oxoacyl-[ACP] + holo-[ACP] + CO2</text>
        <dbReference type="Rhea" id="RHEA:22836"/>
        <dbReference type="Rhea" id="RHEA-COMP:9623"/>
        <dbReference type="Rhea" id="RHEA-COMP:9685"/>
        <dbReference type="Rhea" id="RHEA-COMP:9916"/>
        <dbReference type="Rhea" id="RHEA-COMP:14125"/>
        <dbReference type="ChEBI" id="CHEBI:15378"/>
        <dbReference type="ChEBI" id="CHEBI:16526"/>
        <dbReference type="ChEBI" id="CHEBI:64479"/>
        <dbReference type="ChEBI" id="CHEBI:78449"/>
        <dbReference type="ChEBI" id="CHEBI:78776"/>
        <dbReference type="ChEBI" id="CHEBI:138651"/>
        <dbReference type="EC" id="2.3.1.41"/>
    </reaction>
    <physiologicalReaction direction="left-to-right" evidence="16">
        <dbReference type="Rhea" id="RHEA:22837"/>
    </physiologicalReaction>
</comment>
<dbReference type="InterPro" id="IPR016039">
    <property type="entry name" value="Thiolase-like"/>
</dbReference>
<keyword evidence="8" id="KW-0276">Fatty acid metabolism</keyword>
<evidence type="ECO:0000256" key="9">
    <source>
        <dbReference type="ARBA" id="ARBA00023098"/>
    </source>
</evidence>
<dbReference type="Gene3D" id="3.40.47.10">
    <property type="match status" value="1"/>
</dbReference>
<dbReference type="PANTHER" id="PTHR11712">
    <property type="entry name" value="POLYKETIDE SYNTHASE-RELATED"/>
    <property type="match status" value="1"/>
</dbReference>
<keyword evidence="11" id="KW-0012">Acyltransferase</keyword>
<evidence type="ECO:0000256" key="16">
    <source>
        <dbReference type="ARBA" id="ARBA00048506"/>
    </source>
</evidence>
<evidence type="ECO:0000256" key="5">
    <source>
        <dbReference type="ARBA" id="ARBA00022490"/>
    </source>
</evidence>
<evidence type="ECO:0000256" key="10">
    <source>
        <dbReference type="ARBA" id="ARBA00023160"/>
    </source>
</evidence>
<dbReference type="Proteomes" id="UP000198705">
    <property type="component" value="Unassembled WGS sequence"/>
</dbReference>
<dbReference type="PROSITE" id="PS00606">
    <property type="entry name" value="KS3_1"/>
    <property type="match status" value="1"/>
</dbReference>
<evidence type="ECO:0000256" key="15">
    <source>
        <dbReference type="ARBA" id="ARBA00048121"/>
    </source>
</evidence>
<evidence type="ECO:0000256" key="1">
    <source>
        <dbReference type="ARBA" id="ARBA00004496"/>
    </source>
</evidence>
<dbReference type="Pfam" id="PF00109">
    <property type="entry name" value="ketoacyl-synt"/>
    <property type="match status" value="1"/>
</dbReference>
<dbReference type="EMBL" id="FOVN01000001">
    <property type="protein sequence ID" value="SFN50275.1"/>
    <property type="molecule type" value="Genomic_DNA"/>
</dbReference>
<dbReference type="EC" id="2.3.1.41" evidence="4"/>
<evidence type="ECO:0000256" key="7">
    <source>
        <dbReference type="ARBA" id="ARBA00022679"/>
    </source>
</evidence>
<evidence type="ECO:0000256" key="12">
    <source>
        <dbReference type="ARBA" id="ARBA00039450"/>
    </source>
</evidence>
<comment type="subunit">
    <text evidence="3">Homodimer.</text>
</comment>
<keyword evidence="20" id="KW-1185">Reference proteome</keyword>
<keyword evidence="5" id="KW-0963">Cytoplasm</keyword>
<dbReference type="STRING" id="649333.SAMN04487989_101862"/>
<evidence type="ECO:0000256" key="14">
    <source>
        <dbReference type="ARBA" id="ARBA00042143"/>
    </source>
</evidence>
<evidence type="ECO:0000256" key="4">
    <source>
        <dbReference type="ARBA" id="ARBA00013191"/>
    </source>
</evidence>
<dbReference type="InterPro" id="IPR014030">
    <property type="entry name" value="Ketoacyl_synth_N"/>
</dbReference>
<evidence type="ECO:0000256" key="11">
    <source>
        <dbReference type="ARBA" id="ARBA00023315"/>
    </source>
</evidence>
<proteinExistence type="inferred from homology"/>
<dbReference type="SUPFAM" id="SSF53901">
    <property type="entry name" value="Thiolase-like"/>
    <property type="match status" value="2"/>
</dbReference>
<keyword evidence="7 17" id="KW-0808">Transferase</keyword>
<dbReference type="PROSITE" id="PS00098">
    <property type="entry name" value="THIOLASE_1"/>
    <property type="match status" value="1"/>
</dbReference>
<dbReference type="SMART" id="SM00825">
    <property type="entry name" value="PKS_KS"/>
    <property type="match status" value="1"/>
</dbReference>
<dbReference type="GO" id="GO:0004315">
    <property type="term" value="F:3-oxoacyl-[acyl-carrier-protein] synthase activity"/>
    <property type="evidence" value="ECO:0007669"/>
    <property type="project" value="UniProtKB-EC"/>
</dbReference>
<dbReference type="InterPro" id="IPR020615">
    <property type="entry name" value="Thiolase_acyl_enz_int_AS"/>
</dbReference>
<protein>
    <recommendedName>
        <fullName evidence="12">3-oxoacyl-[acyl-carrier-protein] synthase 1</fullName>
        <ecNumber evidence="4">2.3.1.41</ecNumber>
    </recommendedName>
    <alternativeName>
        <fullName evidence="13">3-oxoacyl-[acyl-carrier-protein] synthase I</fullName>
    </alternativeName>
    <alternativeName>
        <fullName evidence="14">Beta-ketoacyl-ACP synthase I</fullName>
    </alternativeName>
</protein>
<dbReference type="InterPro" id="IPR020841">
    <property type="entry name" value="PKS_Beta-ketoAc_synthase_dom"/>
</dbReference>
<evidence type="ECO:0000256" key="3">
    <source>
        <dbReference type="ARBA" id="ARBA00011738"/>
    </source>
</evidence>
<accession>A0A1I4ZJ06</accession>
<organism evidence="19 20">
    <name type="scientific">Bizionia echini</name>
    <dbReference type="NCBI Taxonomy" id="649333"/>
    <lineage>
        <taxon>Bacteria</taxon>
        <taxon>Pseudomonadati</taxon>
        <taxon>Bacteroidota</taxon>
        <taxon>Flavobacteriia</taxon>
        <taxon>Flavobacteriales</taxon>
        <taxon>Flavobacteriaceae</taxon>
        <taxon>Bizionia</taxon>
    </lineage>
</organism>
<comment type="catalytic activity">
    <reaction evidence="15">
        <text>(3Z)-decenoyl-[ACP] + malonyl-[ACP] + H(+) = 3-oxo-(5Z)-dodecenoyl-[ACP] + holo-[ACP] + CO2</text>
        <dbReference type="Rhea" id="RHEA:54940"/>
        <dbReference type="Rhea" id="RHEA-COMP:9623"/>
        <dbReference type="Rhea" id="RHEA-COMP:9685"/>
        <dbReference type="Rhea" id="RHEA-COMP:9927"/>
        <dbReference type="Rhea" id="RHEA-COMP:14042"/>
        <dbReference type="ChEBI" id="CHEBI:15378"/>
        <dbReference type="ChEBI" id="CHEBI:16526"/>
        <dbReference type="ChEBI" id="CHEBI:64479"/>
        <dbReference type="ChEBI" id="CHEBI:78449"/>
        <dbReference type="ChEBI" id="CHEBI:78798"/>
        <dbReference type="ChEBI" id="CHEBI:138410"/>
    </reaction>
    <physiologicalReaction direction="left-to-right" evidence="15">
        <dbReference type="Rhea" id="RHEA:54941"/>
    </physiologicalReaction>
</comment>
<name>A0A1I4ZJ06_9FLAO</name>
<reference evidence="20" key="1">
    <citation type="submission" date="2016-10" db="EMBL/GenBank/DDBJ databases">
        <authorList>
            <person name="Varghese N."/>
            <person name="Submissions S."/>
        </authorList>
    </citation>
    <scope>NUCLEOTIDE SEQUENCE [LARGE SCALE GENOMIC DNA]</scope>
    <source>
        <strain evidence="20">DSM 23925</strain>
    </source>
</reference>
<dbReference type="GO" id="GO:0005829">
    <property type="term" value="C:cytosol"/>
    <property type="evidence" value="ECO:0007669"/>
    <property type="project" value="TreeGrafter"/>
</dbReference>
<sequence length="408" mass="43953">MLFDKMRRVVISGMGIYSCIGENLEAVKQSLYKGESGIIADKDRLDFGYRSPLTGMVKQPNLKNLLSRRQRISLGEEGEYAYIATLEALENAKISQDFLDQHEVGILYGNDSTAKSVVESVDKIREKKDTTLVGSGAIFQAMNSSVTMNLSTIFKLRGINFTISAACASGSHSIGMAYQLIKSGLQDYVICGGAQEINAIAMGSFDGLGVFSINSDPKKASRPFDKNRDGLVPSGGAATLILETYESAIKRGAQIYGEVIGYGFSSNGDHISTPNVDGPARAMKMAIKQAEIKASDIDYVNAHATSTPVGDANEALAILEVFGENGPYVSSTKSMTGHECWMAGASEVLYSILMMQNDFIAPNINLEEVDQAASKLNLVNKTLDKKFDVFLSNSFGFGGTNSALIIKK</sequence>
<dbReference type="InterPro" id="IPR000794">
    <property type="entry name" value="Beta-ketoacyl_synthase"/>
</dbReference>
<evidence type="ECO:0000313" key="20">
    <source>
        <dbReference type="Proteomes" id="UP000198705"/>
    </source>
</evidence>
<dbReference type="PANTHER" id="PTHR11712:SF306">
    <property type="entry name" value="3-OXOACYL-[ACYL-CARRIER-PROTEIN] SYNTHASE 1"/>
    <property type="match status" value="1"/>
</dbReference>
<keyword evidence="9" id="KW-0443">Lipid metabolism</keyword>
<keyword evidence="10" id="KW-0275">Fatty acid biosynthesis</keyword>
<dbReference type="PROSITE" id="PS51257">
    <property type="entry name" value="PROKAR_LIPOPROTEIN"/>
    <property type="match status" value="1"/>
</dbReference>
<evidence type="ECO:0000259" key="18">
    <source>
        <dbReference type="PROSITE" id="PS52004"/>
    </source>
</evidence>
<keyword evidence="6" id="KW-0444">Lipid biosynthesis</keyword>
<dbReference type="CDD" id="cd00834">
    <property type="entry name" value="KAS_I_II"/>
    <property type="match status" value="1"/>
</dbReference>
<gene>
    <name evidence="19" type="ORF">SAMN04487989_101862</name>
</gene>